<name>A0A1X0P9K0_9TRYP</name>
<reference evidence="2 3" key="1">
    <citation type="submission" date="2017-03" db="EMBL/GenBank/DDBJ databases">
        <title>An alternative strategy for trypanosome survival in the mammalian bloodstream revealed through genome and transcriptome analysis of the ubiquitous bovine parasite Trypanosoma (Megatrypanum) theileri.</title>
        <authorList>
            <person name="Kelly S."/>
            <person name="Ivens A."/>
            <person name="Mott A."/>
            <person name="O'Neill E."/>
            <person name="Emms D."/>
            <person name="Macleod O."/>
            <person name="Voorheis P."/>
            <person name="Matthews J."/>
            <person name="Matthews K."/>
            <person name="Carrington M."/>
        </authorList>
    </citation>
    <scope>NUCLEOTIDE SEQUENCE [LARGE SCALE GENOMIC DNA]</scope>
    <source>
        <strain evidence="2">Edinburgh</strain>
    </source>
</reference>
<dbReference type="AlphaFoldDB" id="A0A1X0P9K0"/>
<evidence type="ECO:0000313" key="3">
    <source>
        <dbReference type="Proteomes" id="UP000192257"/>
    </source>
</evidence>
<feature type="region of interest" description="Disordered" evidence="1">
    <location>
        <begin position="77"/>
        <end position="101"/>
    </location>
</feature>
<dbReference type="RefSeq" id="XP_028887668.1">
    <property type="nucleotide sequence ID" value="XM_029021160.1"/>
</dbReference>
<keyword evidence="3" id="KW-1185">Reference proteome</keyword>
<organism evidence="2 3">
    <name type="scientific">Trypanosoma theileri</name>
    <dbReference type="NCBI Taxonomy" id="67003"/>
    <lineage>
        <taxon>Eukaryota</taxon>
        <taxon>Discoba</taxon>
        <taxon>Euglenozoa</taxon>
        <taxon>Kinetoplastea</taxon>
        <taxon>Metakinetoplastina</taxon>
        <taxon>Trypanosomatida</taxon>
        <taxon>Trypanosomatidae</taxon>
        <taxon>Trypanosoma</taxon>
    </lineage>
</organism>
<accession>A0A1X0P9K0</accession>
<evidence type="ECO:0000313" key="2">
    <source>
        <dbReference type="EMBL" id="ORC93602.1"/>
    </source>
</evidence>
<gene>
    <name evidence="2" type="ORF">TM35_000014790</name>
</gene>
<dbReference type="OrthoDB" id="277936at2759"/>
<proteinExistence type="predicted"/>
<dbReference type="EMBL" id="NBCO01000001">
    <property type="protein sequence ID" value="ORC93602.1"/>
    <property type="molecule type" value="Genomic_DNA"/>
</dbReference>
<comment type="caution">
    <text evidence="2">The sequence shown here is derived from an EMBL/GenBank/DDBJ whole genome shotgun (WGS) entry which is preliminary data.</text>
</comment>
<protein>
    <submittedName>
        <fullName evidence="2">Uncharacterized protein</fullName>
    </submittedName>
</protein>
<dbReference type="VEuPathDB" id="TriTrypDB:TM35_000014790"/>
<dbReference type="GeneID" id="39980940"/>
<evidence type="ECO:0000256" key="1">
    <source>
        <dbReference type="SAM" id="MobiDB-lite"/>
    </source>
</evidence>
<dbReference type="Proteomes" id="UP000192257">
    <property type="component" value="Unassembled WGS sequence"/>
</dbReference>
<sequence>MGEALELFRFIALSSSVHADALQCLVDDTQEALSQMTLDVERLDDLEMSLSTLLKEQQHLHAMRDVVRRSKTAREEDKFFMSSANQSKSRPKAGIQNSKSKSQLSALSNIEGVLRFASSALDREDLGVSLKEQRKRENTKKIYAEKKEDEDFLQKNAEEGENTEVLQGEINVDEAVEKVKSEIRLLETMSIKSKLRELETLKQQIRDVDGNAIMKRYVESFRFPTEVEQLWRNEDFVINGSNVDLFIARACGRLVGRYEDSLSVIDKVGSGGVLSRDRGLYRDRDNYRDGEEDEDFGRQVLGALLYATALTGPNNPDAAAVVALQYLQFFHSVDSLHALLQCPVVGLLREGRGVETVLAETEYGVLPTEWRATGVLCTPEDMHLPSARHILTPRFSFSDAEELKALQTLRVDFQRELLDAFIRMPKVLDEVRQQALVLSQENESSEEDMGRDTCVALVRLLTGKESGGSVWTTVARCGTME</sequence>